<evidence type="ECO:0000259" key="1">
    <source>
        <dbReference type="PROSITE" id="PS50883"/>
    </source>
</evidence>
<dbReference type="CDD" id="cd01948">
    <property type="entry name" value="EAL"/>
    <property type="match status" value="1"/>
</dbReference>
<reference evidence="2" key="1">
    <citation type="submission" date="2019-06" db="EMBL/GenBank/DDBJ databases">
        <title>Whole genome shotgun sequence of Cellulomonas cellasea NBRC 3753.</title>
        <authorList>
            <person name="Hosoyama A."/>
            <person name="Uohara A."/>
            <person name="Ohji S."/>
            <person name="Ichikawa N."/>
        </authorList>
    </citation>
    <scope>NUCLEOTIDE SEQUENCE [LARGE SCALE GENOMIC DNA]</scope>
    <source>
        <strain evidence="2">NBRC 3753</strain>
    </source>
</reference>
<gene>
    <name evidence="2" type="ORF">CCE01nite_26310</name>
</gene>
<sequence>MTSAPSRRTATPTRSAFDDLLGGGALHSVYQPLVDLRSGATLGHEALLRGPAGTAWASPLTLLEDARAAGRLVDLERASLTAAFSGAGPGHRSGPATLFVNVEPQTLTAHLDPVLEVLEARPRGLQVVVEITERALAADPARILAAADRLRSAGCAIALDDVGARPASLAFVPLLRPEVVKLDLGLLRTLEDPQTVVVAGAVRDYAEQSGAEVVAEGVEDADDLTRAVVLGATLGQGWYWGRPGPVPGAARHAPERFAAHAPLPSQHRTTPFDLASAVRTVQRAPKRLLVPLSTTLELAAQHSLVPPMVLSCFQHERYVTPATARRYAGLAQRLPFVAALGEDMPAEPAPGVRGWALDVRDPLVDEWTVLVLGAHAASALVARAAGDADSDGDRPFDMVVTHDRALVTAAARAVVRRLSVG</sequence>
<dbReference type="GO" id="GO:0071111">
    <property type="term" value="F:cyclic-guanylate-specific phosphodiesterase activity"/>
    <property type="evidence" value="ECO:0007669"/>
    <property type="project" value="InterPro"/>
</dbReference>
<dbReference type="InterPro" id="IPR019278">
    <property type="entry name" value="DICT_dom"/>
</dbReference>
<dbReference type="InterPro" id="IPR001633">
    <property type="entry name" value="EAL_dom"/>
</dbReference>
<evidence type="ECO:0000313" key="2">
    <source>
        <dbReference type="EMBL" id="GEA88682.1"/>
    </source>
</evidence>
<proteinExistence type="predicted"/>
<dbReference type="Gene3D" id="3.20.20.450">
    <property type="entry name" value="EAL domain"/>
    <property type="match status" value="1"/>
</dbReference>
<dbReference type="EMBL" id="BJLR01000024">
    <property type="protein sequence ID" value="GEA88682.1"/>
    <property type="molecule type" value="Genomic_DNA"/>
</dbReference>
<dbReference type="InterPro" id="IPR050706">
    <property type="entry name" value="Cyclic-di-GMP_PDE-like"/>
</dbReference>
<dbReference type="PANTHER" id="PTHR33121">
    <property type="entry name" value="CYCLIC DI-GMP PHOSPHODIESTERASE PDEF"/>
    <property type="match status" value="1"/>
</dbReference>
<dbReference type="Pfam" id="PF00563">
    <property type="entry name" value="EAL"/>
    <property type="match status" value="1"/>
</dbReference>
<dbReference type="PROSITE" id="PS50883">
    <property type="entry name" value="EAL"/>
    <property type="match status" value="1"/>
</dbReference>
<dbReference type="RefSeq" id="WP_141372552.1">
    <property type="nucleotide sequence ID" value="NZ_BJLR01000024.1"/>
</dbReference>
<organism evidence="2 3">
    <name type="scientific">Cellulomonas cellasea</name>
    <dbReference type="NCBI Taxonomy" id="43670"/>
    <lineage>
        <taxon>Bacteria</taxon>
        <taxon>Bacillati</taxon>
        <taxon>Actinomycetota</taxon>
        <taxon>Actinomycetes</taxon>
        <taxon>Micrococcales</taxon>
        <taxon>Cellulomonadaceae</taxon>
        <taxon>Cellulomonas</taxon>
    </lineage>
</organism>
<keyword evidence="3" id="KW-1185">Reference proteome</keyword>
<dbReference type="InterPro" id="IPR035919">
    <property type="entry name" value="EAL_sf"/>
</dbReference>
<dbReference type="SUPFAM" id="SSF141868">
    <property type="entry name" value="EAL domain-like"/>
    <property type="match status" value="1"/>
</dbReference>
<dbReference type="Pfam" id="PF10069">
    <property type="entry name" value="DICT"/>
    <property type="match status" value="1"/>
</dbReference>
<name>A0A4Y3KX37_9CELL</name>
<dbReference type="SMART" id="SM00052">
    <property type="entry name" value="EAL"/>
    <property type="match status" value="1"/>
</dbReference>
<accession>A0A4Y3KX37</accession>
<dbReference type="Proteomes" id="UP000317046">
    <property type="component" value="Unassembled WGS sequence"/>
</dbReference>
<dbReference type="AlphaFoldDB" id="A0A4Y3KX37"/>
<feature type="domain" description="EAL" evidence="1">
    <location>
        <begin position="6"/>
        <end position="257"/>
    </location>
</feature>
<comment type="caution">
    <text evidence="2">The sequence shown here is derived from an EMBL/GenBank/DDBJ whole genome shotgun (WGS) entry which is preliminary data.</text>
</comment>
<protein>
    <recommendedName>
        <fullName evidence="1">EAL domain-containing protein</fullName>
    </recommendedName>
</protein>
<dbReference type="PANTHER" id="PTHR33121:SF76">
    <property type="entry name" value="SIGNALING PROTEIN"/>
    <property type="match status" value="1"/>
</dbReference>
<evidence type="ECO:0000313" key="3">
    <source>
        <dbReference type="Proteomes" id="UP000317046"/>
    </source>
</evidence>